<dbReference type="Proteomes" id="UP000268084">
    <property type="component" value="Chromosome"/>
</dbReference>
<reference evidence="2 3" key="2">
    <citation type="submission" date="2018-12" db="EMBL/GenBank/DDBJ databases">
        <title>Nakamurella antarcticus sp. nov., isolated from Antarctica South Shetland Islands soil.</title>
        <authorList>
            <person name="Peng F."/>
        </authorList>
    </citation>
    <scope>NUCLEOTIDE SEQUENCE [LARGE SCALE GENOMIC DNA]</scope>
    <source>
        <strain evidence="2 3">S14-144</strain>
    </source>
</reference>
<dbReference type="EMBL" id="CP034170">
    <property type="protein sequence ID" value="AZI58530.1"/>
    <property type="molecule type" value="Genomic_DNA"/>
</dbReference>
<protein>
    <submittedName>
        <fullName evidence="2">Uncharacterized protein</fullName>
    </submittedName>
</protein>
<dbReference type="KEGG" id="nak:EH165_10710"/>
<accession>A0A3G8ZMQ4</accession>
<reference evidence="2 3" key="1">
    <citation type="submission" date="2018-11" db="EMBL/GenBank/DDBJ databases">
        <authorList>
            <person name="Da X."/>
        </authorList>
    </citation>
    <scope>NUCLEOTIDE SEQUENCE [LARGE SCALE GENOMIC DNA]</scope>
    <source>
        <strain evidence="2 3">S14-144</strain>
    </source>
</reference>
<dbReference type="AlphaFoldDB" id="A0A3G8ZMQ4"/>
<sequence length="98" mass="10192">MDPSTAYARAARIALANAVVVVDRFSPGDARQPGSHFNTGDSWPGLGAAEGAEKLILSGVNATGCCGPRRTSPRMRWPRCSPQSAALTPPVGWKSAGK</sequence>
<keyword evidence="3" id="KW-1185">Reference proteome</keyword>
<gene>
    <name evidence="2" type="ORF">EH165_10710</name>
</gene>
<name>A0A3G8ZMQ4_9ACTN</name>
<evidence type="ECO:0000313" key="3">
    <source>
        <dbReference type="Proteomes" id="UP000268084"/>
    </source>
</evidence>
<organism evidence="2 3">
    <name type="scientific">Nakamurella antarctica</name>
    <dbReference type="NCBI Taxonomy" id="1902245"/>
    <lineage>
        <taxon>Bacteria</taxon>
        <taxon>Bacillati</taxon>
        <taxon>Actinomycetota</taxon>
        <taxon>Actinomycetes</taxon>
        <taxon>Nakamurellales</taxon>
        <taxon>Nakamurellaceae</taxon>
        <taxon>Nakamurella</taxon>
    </lineage>
</organism>
<evidence type="ECO:0000313" key="2">
    <source>
        <dbReference type="EMBL" id="AZI58530.1"/>
    </source>
</evidence>
<evidence type="ECO:0000256" key="1">
    <source>
        <dbReference type="SAM" id="MobiDB-lite"/>
    </source>
</evidence>
<proteinExistence type="predicted"/>
<feature type="region of interest" description="Disordered" evidence="1">
    <location>
        <begin position="69"/>
        <end position="98"/>
    </location>
</feature>